<dbReference type="RefSeq" id="WP_085796839.1">
    <property type="nucleotide sequence ID" value="NZ_FWFO01000002.1"/>
</dbReference>
<organism evidence="4 5">
    <name type="scientific">Falsiruegeria litorea R37</name>
    <dbReference type="NCBI Taxonomy" id="1200284"/>
    <lineage>
        <taxon>Bacteria</taxon>
        <taxon>Pseudomonadati</taxon>
        <taxon>Pseudomonadota</taxon>
        <taxon>Alphaproteobacteria</taxon>
        <taxon>Rhodobacterales</taxon>
        <taxon>Roseobacteraceae</taxon>
        <taxon>Falsiruegeria</taxon>
    </lineage>
</organism>
<dbReference type="Gene3D" id="2.40.10.120">
    <property type="match status" value="1"/>
</dbReference>
<keyword evidence="5" id="KW-1185">Reference proteome</keyword>
<dbReference type="SUPFAM" id="SSF47090">
    <property type="entry name" value="PGBD-like"/>
    <property type="match status" value="1"/>
</dbReference>
<gene>
    <name evidence="4" type="ORF">TRL7639_03211</name>
</gene>
<reference evidence="4 5" key="1">
    <citation type="submission" date="2017-03" db="EMBL/GenBank/DDBJ databases">
        <authorList>
            <person name="Afonso C.L."/>
            <person name="Miller P.J."/>
            <person name="Scott M.A."/>
            <person name="Spackman E."/>
            <person name="Goraichik I."/>
            <person name="Dimitrov K.M."/>
            <person name="Suarez D.L."/>
            <person name="Swayne D.E."/>
        </authorList>
    </citation>
    <scope>NUCLEOTIDE SEQUENCE [LARGE SCALE GENOMIC DNA]</scope>
    <source>
        <strain evidence="4 5">CECT 7639</strain>
    </source>
</reference>
<dbReference type="SUPFAM" id="SSF50494">
    <property type="entry name" value="Trypsin-like serine proteases"/>
    <property type="match status" value="1"/>
</dbReference>
<evidence type="ECO:0000259" key="3">
    <source>
        <dbReference type="Pfam" id="PF01471"/>
    </source>
</evidence>
<dbReference type="InterPro" id="IPR036366">
    <property type="entry name" value="PGBDSf"/>
</dbReference>
<dbReference type="InterPro" id="IPR009003">
    <property type="entry name" value="Peptidase_S1_PA"/>
</dbReference>
<protein>
    <submittedName>
        <fullName evidence="4">Putative peptidoglycan binding domain protein</fullName>
    </submittedName>
</protein>
<dbReference type="InterPro" id="IPR002477">
    <property type="entry name" value="Peptidoglycan-bd-like"/>
</dbReference>
<dbReference type="Proteomes" id="UP000193077">
    <property type="component" value="Unassembled WGS sequence"/>
</dbReference>
<dbReference type="EMBL" id="FWFO01000002">
    <property type="protein sequence ID" value="SLN58400.1"/>
    <property type="molecule type" value="Genomic_DNA"/>
</dbReference>
<dbReference type="OrthoDB" id="6810892at2"/>
<evidence type="ECO:0000313" key="5">
    <source>
        <dbReference type="Proteomes" id="UP000193077"/>
    </source>
</evidence>
<feature type="domain" description="Peptidoglycan binding-like" evidence="3">
    <location>
        <begin position="158"/>
        <end position="213"/>
    </location>
</feature>
<accession>A0A1Y5T8K1</accession>
<keyword evidence="2" id="KW-0732">Signal</keyword>
<sequence length="581" mass="62353">MIRVFTAFIFAILFSLNSAQAQQAGGDVVWVQIEAHPSLNVAQQRARIYADALPDVNGFSLGGSWYGIVLGPYTADDAERVLRVYRNERQIPRDSFIAQSQALGQQYWPVGANVLNRGVVAAPALDSDQTQVAEPVAQPEPSDETPAEARRSERLLSAQERKDLQVALQAAGFYSAAIDGAFGSGTRRSMGEWQLFNGFEQTGILTTAQRKVLMDQYNEPLISTGMRPHSDRSAGIDMDLPLDVVRFSRYEPPFVHFDSAADLGARVLLISQPGDQATLFGLYDIMQTLEIVPLEGPRERKKDNFTLEGRGNGMVSYTEAALKNGEIKGFTLIWPEGDEARRTRVLAAMKASFARTDGVLDPGAGADAAQSIDLVSGLQVRRPRVSRSGFFVDGKGTVMTVSEAVDGCTRITLDNDYTADLISADAGLGVAVLRPQQSLAPMEVAQLSLEQPRLQSDVTVAGYSFEGVLGAPTLTFGKLSDVKGLRGETELSRLELSAQSGDAGGPVFDPAGSVVGMLLPAAQSGQQLPRGVSFAADAQALRDVLQAAGLRSADASETHGVSPNELSRRANGMTVLVSCWN</sequence>
<feature type="signal peptide" evidence="2">
    <location>
        <begin position="1"/>
        <end position="21"/>
    </location>
</feature>
<evidence type="ECO:0000256" key="1">
    <source>
        <dbReference type="SAM" id="MobiDB-lite"/>
    </source>
</evidence>
<dbReference type="Gene3D" id="1.10.101.10">
    <property type="entry name" value="PGBD-like superfamily/PGBD"/>
    <property type="match status" value="1"/>
</dbReference>
<evidence type="ECO:0000313" key="4">
    <source>
        <dbReference type="EMBL" id="SLN58400.1"/>
    </source>
</evidence>
<dbReference type="Pfam" id="PF13365">
    <property type="entry name" value="Trypsin_2"/>
    <property type="match status" value="1"/>
</dbReference>
<dbReference type="Pfam" id="PF01471">
    <property type="entry name" value="PG_binding_1"/>
    <property type="match status" value="1"/>
</dbReference>
<dbReference type="AlphaFoldDB" id="A0A1Y5T8K1"/>
<evidence type="ECO:0000256" key="2">
    <source>
        <dbReference type="SAM" id="SignalP"/>
    </source>
</evidence>
<proteinExistence type="predicted"/>
<feature type="region of interest" description="Disordered" evidence="1">
    <location>
        <begin position="128"/>
        <end position="152"/>
    </location>
</feature>
<feature type="chain" id="PRO_5010986285" evidence="2">
    <location>
        <begin position="22"/>
        <end position="581"/>
    </location>
</feature>
<name>A0A1Y5T8K1_9RHOB</name>
<dbReference type="InterPro" id="IPR036365">
    <property type="entry name" value="PGBD-like_sf"/>
</dbReference>